<feature type="non-terminal residue" evidence="2">
    <location>
        <position position="63"/>
    </location>
</feature>
<feature type="region of interest" description="Disordered" evidence="1">
    <location>
        <begin position="1"/>
        <end position="63"/>
    </location>
</feature>
<feature type="compositionally biased region" description="Polar residues" evidence="1">
    <location>
        <begin position="52"/>
        <end position="63"/>
    </location>
</feature>
<dbReference type="EMBL" id="CYRY02007144">
    <property type="protein sequence ID" value="VCW76302.1"/>
    <property type="molecule type" value="Genomic_DNA"/>
</dbReference>
<dbReference type="Proteomes" id="UP000269945">
    <property type="component" value="Unassembled WGS sequence"/>
</dbReference>
<sequence>MEHLPSFRQMSKPDREKRKRSLALDKESSCPQPASPLSVPNLYLEKEKLRGSNPTSVWERNKD</sequence>
<feature type="compositionally biased region" description="Basic and acidic residues" evidence="1">
    <location>
        <begin position="1"/>
        <end position="28"/>
    </location>
</feature>
<dbReference type="AlphaFoldDB" id="A0A9X9PXQ8"/>
<proteinExistence type="predicted"/>
<comment type="caution">
    <text evidence="2">The sequence shown here is derived from an EMBL/GenBank/DDBJ whole genome shotgun (WGS) entry which is preliminary data.</text>
</comment>
<accession>A0A9X9PXQ8</accession>
<organism evidence="2 3">
    <name type="scientific">Gulo gulo</name>
    <name type="common">Wolverine</name>
    <name type="synonym">Gluton</name>
    <dbReference type="NCBI Taxonomy" id="48420"/>
    <lineage>
        <taxon>Eukaryota</taxon>
        <taxon>Metazoa</taxon>
        <taxon>Chordata</taxon>
        <taxon>Craniata</taxon>
        <taxon>Vertebrata</taxon>
        <taxon>Euteleostomi</taxon>
        <taxon>Mammalia</taxon>
        <taxon>Eutheria</taxon>
        <taxon>Laurasiatheria</taxon>
        <taxon>Carnivora</taxon>
        <taxon>Caniformia</taxon>
        <taxon>Musteloidea</taxon>
        <taxon>Mustelidae</taxon>
        <taxon>Guloninae</taxon>
        <taxon>Gulo</taxon>
    </lineage>
</organism>
<protein>
    <submittedName>
        <fullName evidence="2">Uncharacterized protein</fullName>
    </submittedName>
</protein>
<evidence type="ECO:0000313" key="2">
    <source>
        <dbReference type="EMBL" id="VCW76302.1"/>
    </source>
</evidence>
<gene>
    <name evidence="2" type="ORF">BN2614_LOCUS7</name>
</gene>
<evidence type="ECO:0000313" key="3">
    <source>
        <dbReference type="Proteomes" id="UP000269945"/>
    </source>
</evidence>
<reference evidence="2 3" key="1">
    <citation type="submission" date="2018-10" db="EMBL/GenBank/DDBJ databases">
        <authorList>
            <person name="Ekblom R."/>
            <person name="Jareborg N."/>
        </authorList>
    </citation>
    <scope>NUCLEOTIDE SEQUENCE [LARGE SCALE GENOMIC DNA]</scope>
    <source>
        <tissue evidence="2">Muscle</tissue>
    </source>
</reference>
<name>A0A9X9PXQ8_GULGU</name>
<keyword evidence="3" id="KW-1185">Reference proteome</keyword>
<evidence type="ECO:0000256" key="1">
    <source>
        <dbReference type="SAM" id="MobiDB-lite"/>
    </source>
</evidence>